<reference evidence="9 10" key="1">
    <citation type="submission" date="2021-01" db="EMBL/GenBank/DDBJ databases">
        <title>Genome public.</title>
        <authorList>
            <person name="Liu C."/>
            <person name="Sun Q."/>
        </authorList>
    </citation>
    <scope>NUCLEOTIDE SEQUENCE [LARGE SCALE GENOMIC DNA]</scope>
    <source>
        <strain evidence="9 10">JC656</strain>
    </source>
</reference>
<comment type="subcellular location">
    <subcellularLocation>
        <location evidence="1 7">Cell membrane</location>
        <topology evidence="1 7">Multi-pass membrane protein</topology>
    </subcellularLocation>
</comment>
<dbReference type="InterPro" id="IPR037185">
    <property type="entry name" value="EmrE-like"/>
</dbReference>
<gene>
    <name evidence="9" type="ORF">JJE72_08925</name>
</gene>
<evidence type="ECO:0000256" key="4">
    <source>
        <dbReference type="ARBA" id="ARBA00022692"/>
    </source>
</evidence>
<evidence type="ECO:0000256" key="6">
    <source>
        <dbReference type="ARBA" id="ARBA00023136"/>
    </source>
</evidence>
<dbReference type="Proteomes" id="UP000639051">
    <property type="component" value="Unassembled WGS sequence"/>
</dbReference>
<keyword evidence="10" id="KW-1185">Reference proteome</keyword>
<evidence type="ECO:0000256" key="2">
    <source>
        <dbReference type="ARBA" id="ARBA00022448"/>
    </source>
</evidence>
<dbReference type="PANTHER" id="PTHR30561:SF0">
    <property type="entry name" value="GUANIDINIUM EXPORTER"/>
    <property type="match status" value="1"/>
</dbReference>
<dbReference type="SUPFAM" id="SSF103481">
    <property type="entry name" value="Multidrug resistance efflux transporter EmrE"/>
    <property type="match status" value="1"/>
</dbReference>
<dbReference type="Gene3D" id="1.10.3730.20">
    <property type="match status" value="1"/>
</dbReference>
<accession>A0ABS1K2E5</accession>
<feature type="transmembrane region" description="Helical" evidence="8">
    <location>
        <begin position="82"/>
        <end position="100"/>
    </location>
</feature>
<protein>
    <submittedName>
        <fullName evidence="9">Multidrug efflux SMR transporter</fullName>
    </submittedName>
</protein>
<evidence type="ECO:0000256" key="7">
    <source>
        <dbReference type="RuleBase" id="RU003942"/>
    </source>
</evidence>
<keyword evidence="4 7" id="KW-0812">Transmembrane</keyword>
<dbReference type="EMBL" id="JAERRC010000022">
    <property type="protein sequence ID" value="MBL0705628.1"/>
    <property type="molecule type" value="Genomic_DNA"/>
</dbReference>
<sequence>MAWLALLASAVLEAVWASALGASEGFSRPVPTMVFAAAAIASMTGLALAVRRIPLATAYAVWVGVGASLTVAWAMLTGAERFSWLKVVFIGGIVACSAGLKALGRTPETPEATPGTRGGPR</sequence>
<evidence type="ECO:0000313" key="9">
    <source>
        <dbReference type="EMBL" id="MBL0705628.1"/>
    </source>
</evidence>
<feature type="transmembrane region" description="Helical" evidence="8">
    <location>
        <begin position="57"/>
        <end position="76"/>
    </location>
</feature>
<keyword evidence="6 8" id="KW-0472">Membrane</keyword>
<keyword evidence="3" id="KW-1003">Cell membrane</keyword>
<evidence type="ECO:0000313" key="10">
    <source>
        <dbReference type="Proteomes" id="UP000639051"/>
    </source>
</evidence>
<keyword evidence="2" id="KW-0813">Transport</keyword>
<dbReference type="RefSeq" id="WP_189693939.1">
    <property type="nucleotide sequence ID" value="NZ_BNCM01000007.1"/>
</dbReference>
<dbReference type="InterPro" id="IPR045324">
    <property type="entry name" value="Small_multidrug_res"/>
</dbReference>
<evidence type="ECO:0000256" key="5">
    <source>
        <dbReference type="ARBA" id="ARBA00022989"/>
    </source>
</evidence>
<comment type="similarity">
    <text evidence="7">Belongs to the drug/metabolite transporter (DMT) superfamily. Small multidrug resistance (SMR) (TC 2.A.7.1) family.</text>
</comment>
<comment type="caution">
    <text evidence="9">The sequence shown here is derived from an EMBL/GenBank/DDBJ whole genome shotgun (WGS) entry which is preliminary data.</text>
</comment>
<organism evidence="9 10">
    <name type="scientific">Sinomonas cellulolyticus</name>
    <dbReference type="NCBI Taxonomy" id="2801916"/>
    <lineage>
        <taxon>Bacteria</taxon>
        <taxon>Bacillati</taxon>
        <taxon>Actinomycetota</taxon>
        <taxon>Actinomycetes</taxon>
        <taxon>Micrococcales</taxon>
        <taxon>Micrococcaceae</taxon>
        <taxon>Sinomonas</taxon>
    </lineage>
</organism>
<dbReference type="Pfam" id="PF00893">
    <property type="entry name" value="Multi_Drug_Res"/>
    <property type="match status" value="1"/>
</dbReference>
<evidence type="ECO:0000256" key="8">
    <source>
        <dbReference type="SAM" id="Phobius"/>
    </source>
</evidence>
<evidence type="ECO:0000256" key="1">
    <source>
        <dbReference type="ARBA" id="ARBA00004651"/>
    </source>
</evidence>
<proteinExistence type="inferred from homology"/>
<name>A0ABS1K2E5_9MICC</name>
<evidence type="ECO:0000256" key="3">
    <source>
        <dbReference type="ARBA" id="ARBA00022475"/>
    </source>
</evidence>
<dbReference type="InterPro" id="IPR000390">
    <property type="entry name" value="Small_drug/metabolite_transptr"/>
</dbReference>
<keyword evidence="5 8" id="KW-1133">Transmembrane helix</keyword>
<dbReference type="PANTHER" id="PTHR30561">
    <property type="entry name" value="SMR FAMILY PROTON-DEPENDENT DRUG EFFLUX TRANSPORTER SUGE"/>
    <property type="match status" value="1"/>
</dbReference>
<feature type="transmembrane region" description="Helical" evidence="8">
    <location>
        <begin position="33"/>
        <end position="50"/>
    </location>
</feature>